<keyword evidence="8" id="KW-0238">DNA-binding</keyword>
<evidence type="ECO:0000256" key="12">
    <source>
        <dbReference type="ARBA" id="ARBA00034617"/>
    </source>
</evidence>
<dbReference type="Pfam" id="PF19833">
    <property type="entry name" value="RecG_dom3_C"/>
    <property type="match status" value="1"/>
</dbReference>
<evidence type="ECO:0000256" key="9">
    <source>
        <dbReference type="ARBA" id="ARBA00023172"/>
    </source>
</evidence>
<dbReference type="GO" id="GO:0016887">
    <property type="term" value="F:ATP hydrolysis activity"/>
    <property type="evidence" value="ECO:0007669"/>
    <property type="project" value="RHEA"/>
</dbReference>
<evidence type="ECO:0000256" key="8">
    <source>
        <dbReference type="ARBA" id="ARBA00023125"/>
    </source>
</evidence>
<keyword evidence="4 15" id="KW-0227">DNA damage</keyword>
<dbReference type="PROSITE" id="PS51194">
    <property type="entry name" value="HELICASE_CTER"/>
    <property type="match status" value="1"/>
</dbReference>
<evidence type="ECO:0000256" key="1">
    <source>
        <dbReference type="ARBA" id="ARBA00007504"/>
    </source>
</evidence>
<dbReference type="AlphaFoldDB" id="A0A0C7NME4"/>
<evidence type="ECO:0000259" key="16">
    <source>
        <dbReference type="PROSITE" id="PS51192"/>
    </source>
</evidence>
<evidence type="ECO:0000256" key="2">
    <source>
        <dbReference type="ARBA" id="ARBA00017846"/>
    </source>
</evidence>
<dbReference type="NCBIfam" id="NF008165">
    <property type="entry name" value="PRK10917.1-3"/>
    <property type="match status" value="1"/>
</dbReference>
<evidence type="ECO:0000259" key="17">
    <source>
        <dbReference type="PROSITE" id="PS51194"/>
    </source>
</evidence>
<dbReference type="CDD" id="cd04488">
    <property type="entry name" value="RecG_wedge_OBF"/>
    <property type="match status" value="1"/>
</dbReference>
<keyword evidence="6 15" id="KW-0347">Helicase</keyword>
<name>A0A0C7NME4_DEFTU</name>
<dbReference type="NCBIfam" id="NF008168">
    <property type="entry name" value="PRK10917.2-2"/>
    <property type="match status" value="1"/>
</dbReference>
<dbReference type="GO" id="GO:0005524">
    <property type="term" value="F:ATP binding"/>
    <property type="evidence" value="ECO:0007669"/>
    <property type="project" value="UniProtKB-KW"/>
</dbReference>
<dbReference type="SMART" id="SM00487">
    <property type="entry name" value="DEXDc"/>
    <property type="match status" value="1"/>
</dbReference>
<dbReference type="EC" id="5.6.2.4" evidence="13 15"/>
<gene>
    <name evidence="18" type="primary">recG</name>
    <name evidence="18" type="ORF">DTL3_1793</name>
</gene>
<dbReference type="InterPro" id="IPR014001">
    <property type="entry name" value="Helicase_ATP-bd"/>
</dbReference>
<evidence type="ECO:0000313" key="18">
    <source>
        <dbReference type="EMBL" id="CEP79076.1"/>
    </source>
</evidence>
<dbReference type="InterPro" id="IPR045562">
    <property type="entry name" value="RecG_dom3_C"/>
</dbReference>
<keyword evidence="11" id="KW-0413">Isomerase</keyword>
<dbReference type="InterPro" id="IPR004609">
    <property type="entry name" value="ATP-dep_DNA_helicase_RecG"/>
</dbReference>
<dbReference type="PANTHER" id="PTHR47964:SF1">
    <property type="entry name" value="ATP-DEPENDENT DNA HELICASE HOMOLOG RECG, CHLOROPLASTIC"/>
    <property type="match status" value="1"/>
</dbReference>
<evidence type="ECO:0000313" key="19">
    <source>
        <dbReference type="Proteomes" id="UP000032809"/>
    </source>
</evidence>
<dbReference type="KEGG" id="dtn:DTL3_1793"/>
<comment type="catalytic activity">
    <reaction evidence="12 15">
        <text>Couples ATP hydrolysis with the unwinding of duplex DNA by translocating in the 3'-5' direction.</text>
        <dbReference type="EC" id="5.6.2.4"/>
    </reaction>
</comment>
<dbReference type="SUPFAM" id="SSF52540">
    <property type="entry name" value="P-loop containing nucleoside triphosphate hydrolases"/>
    <property type="match status" value="2"/>
</dbReference>
<dbReference type="GO" id="GO:0043138">
    <property type="term" value="F:3'-5' DNA helicase activity"/>
    <property type="evidence" value="ECO:0007669"/>
    <property type="project" value="UniProtKB-EC"/>
</dbReference>
<sequence length="781" mass="90700">MIEEIIDSFEYIIILKEKNIKTWEDIFPSFYRIAKNNIKEIKEHGLLDDIKKLLTYAKALEKFDETNRNKIFDNLKQYIVSLKEKFLVDEIIVPPEKKLSLFTDIKYVKNVGPKRAALLNKMGIECLNDFFYFPPRDYEDRRKVTKIFNAKDGEKVVIIGKIVNYEEVKINKDLTILNYSVEDDTGIIRITFFNQIYIKNYLSKGTIAAFYGKIEYTYGVKQMKSPDFQVLNTQDDFQKEILPVYPLTAGLTQNIIRNISREVVNQTFFLEEFLPNDFIEEFNLLTLKKRLKGLHFPLSFYHKNRALYSLKYEEAILFELAIIYVKLKLKENKKTEGKQIKGELSNKFIDMLNFELTDAQKRCYEEIKNDLTSYYPMNRLLQGDVGSGKTVVSELAVIDVCEAGYQSAIMVPTSVLAKQQFNRISKDFEPLGLKTELLIGETKENDKIAIKERLKNGEIDVIIGTHAIIQEDVEFKKLGFVVIDEQQRFGVNQRLQLIKKGNQPDILVMTATPIPRTLAMTFYGDMDVSVLDEMPKGRKPIKTFLVPDSKMNSVYRFVKQELDQNNQIFFIYPLVEESETLDLKNATEMYEKLAHVFNDYKVGLLHGKLPSSEKNEIMDKFMKKEYNILVATSVVEVGIDVPDATVMVIEHPDRFGLSQLHQLRGRVGRGKKQSYCFLIIDKKINRETRQKLSAFSKTNDGFKVAEIDLQWRGPGKFFGVEQHGIPEFKFLDLIEDFSIISQSRKKVEQFLVNPDDLKNLERLKSELKIRYGNSIELIHVL</sequence>
<dbReference type="PANTHER" id="PTHR47964">
    <property type="entry name" value="ATP-DEPENDENT DNA HELICASE HOMOLOG RECG, CHLOROPLASTIC"/>
    <property type="match status" value="1"/>
</dbReference>
<feature type="domain" description="Helicase C-terminal" evidence="17">
    <location>
        <begin position="550"/>
        <end position="710"/>
    </location>
</feature>
<dbReference type="CDD" id="cd18811">
    <property type="entry name" value="SF2_C_RecG"/>
    <property type="match status" value="1"/>
</dbReference>
<evidence type="ECO:0000256" key="6">
    <source>
        <dbReference type="ARBA" id="ARBA00022806"/>
    </source>
</evidence>
<dbReference type="InterPro" id="IPR011545">
    <property type="entry name" value="DEAD/DEAH_box_helicase_dom"/>
</dbReference>
<dbReference type="Proteomes" id="UP000032809">
    <property type="component" value="Chromosome I"/>
</dbReference>
<dbReference type="Pfam" id="PF17191">
    <property type="entry name" value="RecG_wedge"/>
    <property type="match status" value="1"/>
</dbReference>
<evidence type="ECO:0000256" key="15">
    <source>
        <dbReference type="RuleBase" id="RU363016"/>
    </source>
</evidence>
<dbReference type="RefSeq" id="WP_045088404.1">
    <property type="nucleotide sequence ID" value="NZ_LN824141.1"/>
</dbReference>
<dbReference type="GO" id="GO:0006281">
    <property type="term" value="P:DNA repair"/>
    <property type="evidence" value="ECO:0007669"/>
    <property type="project" value="UniProtKB-UniRule"/>
</dbReference>
<dbReference type="InterPro" id="IPR047112">
    <property type="entry name" value="RecG/Mfd"/>
</dbReference>
<organism evidence="18 19">
    <name type="scientific">Defluviitoga tunisiensis</name>
    <dbReference type="NCBI Taxonomy" id="1006576"/>
    <lineage>
        <taxon>Bacteria</taxon>
        <taxon>Thermotogati</taxon>
        <taxon>Thermotogota</taxon>
        <taxon>Thermotogae</taxon>
        <taxon>Petrotogales</taxon>
        <taxon>Petrotogaceae</taxon>
        <taxon>Defluviitoga</taxon>
    </lineage>
</organism>
<dbReference type="Gene3D" id="2.40.50.140">
    <property type="entry name" value="Nucleic acid-binding proteins"/>
    <property type="match status" value="1"/>
</dbReference>
<reference evidence="19" key="1">
    <citation type="submission" date="2014-11" db="EMBL/GenBank/DDBJ databases">
        <authorList>
            <person name="Wibberg D."/>
        </authorList>
    </citation>
    <scope>NUCLEOTIDE SEQUENCE [LARGE SCALE GENOMIC DNA]</scope>
    <source>
        <strain evidence="19">L3</strain>
    </source>
</reference>
<comment type="similarity">
    <text evidence="1 15">Belongs to the helicase family. RecG subfamily.</text>
</comment>
<dbReference type="Gene3D" id="3.40.50.300">
    <property type="entry name" value="P-loop containing nucleotide triphosphate hydrolases"/>
    <property type="match status" value="2"/>
</dbReference>
<evidence type="ECO:0000256" key="11">
    <source>
        <dbReference type="ARBA" id="ARBA00023235"/>
    </source>
</evidence>
<dbReference type="Pfam" id="PF00270">
    <property type="entry name" value="DEAD"/>
    <property type="match status" value="1"/>
</dbReference>
<keyword evidence="7 15" id="KW-0067">ATP-binding</keyword>
<dbReference type="SMART" id="SM00490">
    <property type="entry name" value="HELICc"/>
    <property type="match status" value="1"/>
</dbReference>
<keyword evidence="19" id="KW-1185">Reference proteome</keyword>
<keyword evidence="9 15" id="KW-0233">DNA recombination</keyword>
<feature type="domain" description="Helicase ATP-binding" evidence="16">
    <location>
        <begin position="370"/>
        <end position="531"/>
    </location>
</feature>
<dbReference type="InterPro" id="IPR033454">
    <property type="entry name" value="RecG_wedge"/>
</dbReference>
<accession>A0A0C7NME4</accession>
<evidence type="ECO:0000256" key="7">
    <source>
        <dbReference type="ARBA" id="ARBA00022840"/>
    </source>
</evidence>
<protein>
    <recommendedName>
        <fullName evidence="2 15">ATP-dependent DNA helicase RecG</fullName>
        <ecNumber evidence="13 15">5.6.2.4</ecNumber>
    </recommendedName>
</protein>
<dbReference type="OrthoDB" id="9804325at2"/>
<dbReference type="InterPro" id="IPR001650">
    <property type="entry name" value="Helicase_C-like"/>
</dbReference>
<proteinExistence type="inferred from homology"/>
<dbReference type="PATRIC" id="fig|1006576.9.peg.1786"/>
<evidence type="ECO:0000256" key="4">
    <source>
        <dbReference type="ARBA" id="ARBA00022763"/>
    </source>
</evidence>
<keyword evidence="3 15" id="KW-0547">Nucleotide-binding</keyword>
<dbReference type="InterPro" id="IPR012340">
    <property type="entry name" value="NA-bd_OB-fold"/>
</dbReference>
<keyword evidence="10 15" id="KW-0234">DNA repair</keyword>
<dbReference type="Pfam" id="PF00271">
    <property type="entry name" value="Helicase_C"/>
    <property type="match status" value="1"/>
</dbReference>
<dbReference type="GO" id="GO:0006310">
    <property type="term" value="P:DNA recombination"/>
    <property type="evidence" value="ECO:0007669"/>
    <property type="project" value="UniProtKB-UniRule"/>
</dbReference>
<dbReference type="CDD" id="cd17992">
    <property type="entry name" value="DEXHc_RecG"/>
    <property type="match status" value="1"/>
</dbReference>
<dbReference type="NCBIfam" id="TIGR00643">
    <property type="entry name" value="recG"/>
    <property type="match status" value="1"/>
</dbReference>
<dbReference type="SUPFAM" id="SSF50249">
    <property type="entry name" value="Nucleic acid-binding proteins"/>
    <property type="match status" value="1"/>
</dbReference>
<dbReference type="InterPro" id="IPR027417">
    <property type="entry name" value="P-loop_NTPase"/>
</dbReference>
<evidence type="ECO:0000256" key="3">
    <source>
        <dbReference type="ARBA" id="ARBA00022741"/>
    </source>
</evidence>
<dbReference type="HOGENOM" id="CLU_005122_7_1_0"/>
<dbReference type="STRING" id="1006576.DTL3_1793"/>
<keyword evidence="5 15" id="KW-0378">Hydrolase</keyword>
<evidence type="ECO:0000256" key="13">
    <source>
        <dbReference type="ARBA" id="ARBA00034808"/>
    </source>
</evidence>
<dbReference type="GO" id="GO:0003677">
    <property type="term" value="F:DNA binding"/>
    <property type="evidence" value="ECO:0007669"/>
    <property type="project" value="UniProtKB-KW"/>
</dbReference>
<comment type="catalytic activity">
    <reaction evidence="14 15">
        <text>ATP + H2O = ADP + phosphate + H(+)</text>
        <dbReference type="Rhea" id="RHEA:13065"/>
        <dbReference type="ChEBI" id="CHEBI:15377"/>
        <dbReference type="ChEBI" id="CHEBI:15378"/>
        <dbReference type="ChEBI" id="CHEBI:30616"/>
        <dbReference type="ChEBI" id="CHEBI:43474"/>
        <dbReference type="ChEBI" id="CHEBI:456216"/>
        <dbReference type="EC" id="5.6.2.4"/>
    </reaction>
</comment>
<dbReference type="EMBL" id="LN824141">
    <property type="protein sequence ID" value="CEP79076.1"/>
    <property type="molecule type" value="Genomic_DNA"/>
</dbReference>
<comment type="function">
    <text evidence="15">Plays a critical role in recombination and DNA repair. Helps process Holliday junction intermediates to mature products by catalyzing branch migration. Has replication fork regression activity, unwinds stalled or blocked replication forks to make a HJ that can be resolved. Has a DNA unwinding activity characteristic of a DNA helicase with 3'-5' polarity.</text>
</comment>
<evidence type="ECO:0000256" key="10">
    <source>
        <dbReference type="ARBA" id="ARBA00023204"/>
    </source>
</evidence>
<dbReference type="PROSITE" id="PS51192">
    <property type="entry name" value="HELICASE_ATP_BIND_1"/>
    <property type="match status" value="1"/>
</dbReference>
<evidence type="ECO:0000256" key="14">
    <source>
        <dbReference type="ARBA" id="ARBA00048988"/>
    </source>
</evidence>
<evidence type="ECO:0000256" key="5">
    <source>
        <dbReference type="ARBA" id="ARBA00022801"/>
    </source>
</evidence>